<protein>
    <submittedName>
        <fullName evidence="1">Uncharacterized protein</fullName>
    </submittedName>
</protein>
<dbReference type="AlphaFoldDB" id="A0A0E9UIZ8"/>
<sequence>MNWLSRIKGIKSFHMYCDVTKSGYDVTLRCQKSQDTTWSQLLKTGYCGLVQKKTSVR</sequence>
<accession>A0A0E9UIZ8</accession>
<name>A0A0E9UIZ8_ANGAN</name>
<reference evidence="1" key="2">
    <citation type="journal article" date="2015" name="Fish Shellfish Immunol.">
        <title>Early steps in the European eel (Anguilla anguilla)-Vibrio vulnificus interaction in the gills: Role of the RtxA13 toxin.</title>
        <authorList>
            <person name="Callol A."/>
            <person name="Pajuelo D."/>
            <person name="Ebbesson L."/>
            <person name="Teles M."/>
            <person name="MacKenzie S."/>
            <person name="Amaro C."/>
        </authorList>
    </citation>
    <scope>NUCLEOTIDE SEQUENCE</scope>
</reference>
<reference evidence="1" key="1">
    <citation type="submission" date="2014-11" db="EMBL/GenBank/DDBJ databases">
        <authorList>
            <person name="Amaro Gonzalez C."/>
        </authorList>
    </citation>
    <scope>NUCLEOTIDE SEQUENCE</scope>
</reference>
<evidence type="ECO:0000313" key="1">
    <source>
        <dbReference type="EMBL" id="JAH65716.1"/>
    </source>
</evidence>
<proteinExistence type="predicted"/>
<organism evidence="1">
    <name type="scientific">Anguilla anguilla</name>
    <name type="common">European freshwater eel</name>
    <name type="synonym">Muraena anguilla</name>
    <dbReference type="NCBI Taxonomy" id="7936"/>
    <lineage>
        <taxon>Eukaryota</taxon>
        <taxon>Metazoa</taxon>
        <taxon>Chordata</taxon>
        <taxon>Craniata</taxon>
        <taxon>Vertebrata</taxon>
        <taxon>Euteleostomi</taxon>
        <taxon>Actinopterygii</taxon>
        <taxon>Neopterygii</taxon>
        <taxon>Teleostei</taxon>
        <taxon>Anguilliformes</taxon>
        <taxon>Anguillidae</taxon>
        <taxon>Anguilla</taxon>
    </lineage>
</organism>
<dbReference type="EMBL" id="GBXM01042861">
    <property type="protein sequence ID" value="JAH65716.1"/>
    <property type="molecule type" value="Transcribed_RNA"/>
</dbReference>